<name>A0A972FVF4_9GAMM</name>
<dbReference type="Proteomes" id="UP000737113">
    <property type="component" value="Unassembled WGS sequence"/>
</dbReference>
<reference evidence="1" key="1">
    <citation type="submission" date="2020-04" db="EMBL/GenBank/DDBJ databases">
        <title>Description of Shewanella salipaludis sp. nov., isolated from a salt marsh.</title>
        <authorList>
            <person name="Park S."/>
            <person name="Yoon J.-H."/>
        </authorList>
    </citation>
    <scope>NUCLEOTIDE SEQUENCE</scope>
    <source>
        <strain evidence="1">SHSM-M6</strain>
    </source>
</reference>
<gene>
    <name evidence="1" type="ORF">HC757_12620</name>
</gene>
<evidence type="ECO:0000313" key="1">
    <source>
        <dbReference type="EMBL" id="NMH66004.1"/>
    </source>
</evidence>
<sequence>MKNAAIEVSFGVHVPDDSVQSMITGMAAYGIVHDTDKLGKKDGTSKSFCAFVPV</sequence>
<comment type="caution">
    <text evidence="1">The sequence shown here is derived from an EMBL/GenBank/DDBJ whole genome shotgun (WGS) entry which is preliminary data.</text>
</comment>
<keyword evidence="2" id="KW-1185">Reference proteome</keyword>
<dbReference type="AlphaFoldDB" id="A0A972FVF4"/>
<organism evidence="1 2">
    <name type="scientific">Shewanella salipaludis</name>
    <dbReference type="NCBI Taxonomy" id="2723052"/>
    <lineage>
        <taxon>Bacteria</taxon>
        <taxon>Pseudomonadati</taxon>
        <taxon>Pseudomonadota</taxon>
        <taxon>Gammaproteobacteria</taxon>
        <taxon>Alteromonadales</taxon>
        <taxon>Shewanellaceae</taxon>
        <taxon>Shewanella</taxon>
    </lineage>
</organism>
<evidence type="ECO:0000313" key="2">
    <source>
        <dbReference type="Proteomes" id="UP000737113"/>
    </source>
</evidence>
<accession>A0A972FVF4</accession>
<dbReference type="RefSeq" id="WP_169564727.1">
    <property type="nucleotide sequence ID" value="NZ_JAAXYH010000008.1"/>
</dbReference>
<dbReference type="EMBL" id="JAAXYH010000008">
    <property type="protein sequence ID" value="NMH66004.1"/>
    <property type="molecule type" value="Genomic_DNA"/>
</dbReference>
<proteinExistence type="predicted"/>
<protein>
    <submittedName>
        <fullName evidence="1">Uncharacterized protein</fullName>
    </submittedName>
</protein>